<protein>
    <recommendedName>
        <fullName evidence="1">CdiI immunity protein domain-containing protein</fullName>
    </recommendedName>
</protein>
<dbReference type="OrthoDB" id="8395273at2"/>
<feature type="domain" description="CdiI immunity protein" evidence="1">
    <location>
        <begin position="9"/>
        <end position="92"/>
    </location>
</feature>
<comment type="caution">
    <text evidence="2">The sequence shown here is derived from an EMBL/GenBank/DDBJ whole genome shotgun (WGS) entry which is preliminary data.</text>
</comment>
<dbReference type="InterPro" id="IPR041129">
    <property type="entry name" value="CdiI_2"/>
</dbReference>
<sequence>MQRAIEQEFYALQQMIGGYLNQDYDIYGPELEDAVQAFIADASAPEIAAVRENIARFLKQYGERLDAALEELTRGDWARDPGTHARDYLLWLDGLLAGGLEHNGLPV</sequence>
<dbReference type="Proteomes" id="UP000315751">
    <property type="component" value="Unassembled WGS sequence"/>
</dbReference>
<name>A0A560GKR7_9PROT</name>
<dbReference type="RefSeq" id="WP_145736526.1">
    <property type="nucleotide sequence ID" value="NZ_VITR01000026.1"/>
</dbReference>
<proteinExistence type="predicted"/>
<evidence type="ECO:0000313" key="2">
    <source>
        <dbReference type="EMBL" id="TWB34319.1"/>
    </source>
</evidence>
<gene>
    <name evidence="2" type="ORF">FBZ90_12619</name>
</gene>
<organism evidence="2 3">
    <name type="scientific">Nitrospirillum amazonense</name>
    <dbReference type="NCBI Taxonomy" id="28077"/>
    <lineage>
        <taxon>Bacteria</taxon>
        <taxon>Pseudomonadati</taxon>
        <taxon>Pseudomonadota</taxon>
        <taxon>Alphaproteobacteria</taxon>
        <taxon>Rhodospirillales</taxon>
        <taxon>Azospirillaceae</taxon>
        <taxon>Nitrospirillum</taxon>
    </lineage>
</organism>
<keyword evidence="3" id="KW-1185">Reference proteome</keyword>
<dbReference type="Pfam" id="PF18593">
    <property type="entry name" value="CdiI_2"/>
    <property type="match status" value="1"/>
</dbReference>
<evidence type="ECO:0000259" key="1">
    <source>
        <dbReference type="Pfam" id="PF18593"/>
    </source>
</evidence>
<accession>A0A560GKR7</accession>
<dbReference type="AlphaFoldDB" id="A0A560GKR7"/>
<reference evidence="2 3" key="1">
    <citation type="submission" date="2019-06" db="EMBL/GenBank/DDBJ databases">
        <title>Genomic Encyclopedia of Type Strains, Phase IV (KMG-V): Genome sequencing to study the core and pangenomes of soil and plant-associated prokaryotes.</title>
        <authorList>
            <person name="Whitman W."/>
        </authorList>
    </citation>
    <scope>NUCLEOTIDE SEQUENCE [LARGE SCALE GENOMIC DNA]</scope>
    <source>
        <strain evidence="2 3">BR 11622</strain>
    </source>
</reference>
<dbReference type="EMBL" id="VITR01000026">
    <property type="protein sequence ID" value="TWB34319.1"/>
    <property type="molecule type" value="Genomic_DNA"/>
</dbReference>
<evidence type="ECO:0000313" key="3">
    <source>
        <dbReference type="Proteomes" id="UP000315751"/>
    </source>
</evidence>